<evidence type="ECO:0000313" key="2">
    <source>
        <dbReference type="Proteomes" id="UP000231194"/>
    </source>
</evidence>
<keyword evidence="2" id="KW-1185">Reference proteome</keyword>
<dbReference type="AlphaFoldDB" id="A0A2M8QYB3"/>
<evidence type="ECO:0000313" key="1">
    <source>
        <dbReference type="EMBL" id="PJG50553.1"/>
    </source>
</evidence>
<dbReference type="EMBL" id="PGVG01000057">
    <property type="protein sequence ID" value="PJG50553.1"/>
    <property type="molecule type" value="Genomic_DNA"/>
</dbReference>
<reference evidence="1 2" key="1">
    <citation type="submission" date="2017-11" db="EMBL/GenBank/DDBJ databases">
        <title>Bradyrhizobium forestalis sp. nov., an efficient nitrogen-fixing bacterium isolated from nodules of forest legume species in the Amazon.</title>
        <authorList>
            <person name="Costa E.M."/>
            <person name="Guimaraes A."/>
            <person name="Carvalho T.S."/>
            <person name="Rodrigues T.L."/>
            <person name="Ribeiro P.R.A."/>
            <person name="Lebbe L."/>
            <person name="Willems A."/>
            <person name="Moreira F.M.S."/>
        </authorList>
    </citation>
    <scope>NUCLEOTIDE SEQUENCE [LARGE SCALE GENOMIC DNA]</scope>
    <source>
        <strain evidence="1 2">INPA54B</strain>
    </source>
</reference>
<sequence length="94" mass="9343">MRHGTKLWLAGAVVVCAAVSSVQWSEADGLSFSIQSAEARVGRPATPASVAGVARRTTRRAVVGGAAVGAAAAGAAVAAPTCARVLVNGVWVCR</sequence>
<protein>
    <submittedName>
        <fullName evidence="1">Uncharacterized protein</fullName>
    </submittedName>
</protein>
<gene>
    <name evidence="1" type="ORF">CVM73_35810</name>
</gene>
<proteinExistence type="predicted"/>
<dbReference type="RefSeq" id="WP_100236427.1">
    <property type="nucleotide sequence ID" value="NZ_PGVG01000057.1"/>
</dbReference>
<dbReference type="Proteomes" id="UP000231194">
    <property type="component" value="Unassembled WGS sequence"/>
</dbReference>
<comment type="caution">
    <text evidence="1">The sequence shown here is derived from an EMBL/GenBank/DDBJ whole genome shotgun (WGS) entry which is preliminary data.</text>
</comment>
<organism evidence="1 2">
    <name type="scientific">Bradyrhizobium forestalis</name>
    <dbReference type="NCBI Taxonomy" id="1419263"/>
    <lineage>
        <taxon>Bacteria</taxon>
        <taxon>Pseudomonadati</taxon>
        <taxon>Pseudomonadota</taxon>
        <taxon>Alphaproteobacteria</taxon>
        <taxon>Hyphomicrobiales</taxon>
        <taxon>Nitrobacteraceae</taxon>
        <taxon>Bradyrhizobium</taxon>
    </lineage>
</organism>
<accession>A0A2M8QYB3</accession>
<name>A0A2M8QYB3_9BRAD</name>